<protein>
    <submittedName>
        <fullName evidence="2">Uncharacterized protein</fullName>
    </submittedName>
</protein>
<organism evidence="2 3">
    <name type="scientific">Corchorus capsularis</name>
    <name type="common">Jute</name>
    <dbReference type="NCBI Taxonomy" id="210143"/>
    <lineage>
        <taxon>Eukaryota</taxon>
        <taxon>Viridiplantae</taxon>
        <taxon>Streptophyta</taxon>
        <taxon>Embryophyta</taxon>
        <taxon>Tracheophyta</taxon>
        <taxon>Spermatophyta</taxon>
        <taxon>Magnoliopsida</taxon>
        <taxon>eudicotyledons</taxon>
        <taxon>Gunneridae</taxon>
        <taxon>Pentapetalae</taxon>
        <taxon>rosids</taxon>
        <taxon>malvids</taxon>
        <taxon>Malvales</taxon>
        <taxon>Malvaceae</taxon>
        <taxon>Grewioideae</taxon>
        <taxon>Apeibeae</taxon>
        <taxon>Corchorus</taxon>
    </lineage>
</organism>
<sequence length="105" mass="11331">MGQVAVVVHSSKASESPDRNHVIKDDTITTLQQNPKFESLYNQLGLIAETRKLATKMLISLAAKSSNVCSSAEERASREFLETFDGGNNESGAQDGDTKSELAKS</sequence>
<evidence type="ECO:0000313" key="3">
    <source>
        <dbReference type="Proteomes" id="UP000188268"/>
    </source>
</evidence>
<dbReference type="AlphaFoldDB" id="A0A1R3HR75"/>
<evidence type="ECO:0000256" key="1">
    <source>
        <dbReference type="SAM" id="MobiDB-lite"/>
    </source>
</evidence>
<feature type="compositionally biased region" description="Basic and acidic residues" evidence="1">
    <location>
        <begin position="96"/>
        <end position="105"/>
    </location>
</feature>
<name>A0A1R3HR75_COCAP</name>
<dbReference type="OrthoDB" id="1737398at2759"/>
<gene>
    <name evidence="2" type="ORF">CCACVL1_17587</name>
</gene>
<proteinExistence type="predicted"/>
<accession>A0A1R3HR75</accession>
<reference evidence="2 3" key="1">
    <citation type="submission" date="2013-09" db="EMBL/GenBank/DDBJ databases">
        <title>Corchorus capsularis genome sequencing.</title>
        <authorList>
            <person name="Alam M."/>
            <person name="Haque M.S."/>
            <person name="Islam M.S."/>
            <person name="Emdad E.M."/>
            <person name="Islam M.M."/>
            <person name="Ahmed B."/>
            <person name="Halim A."/>
            <person name="Hossen Q.M.M."/>
            <person name="Hossain M.Z."/>
            <person name="Ahmed R."/>
            <person name="Khan M.M."/>
            <person name="Islam R."/>
            <person name="Rashid M.M."/>
            <person name="Khan S.A."/>
            <person name="Rahman M.S."/>
            <person name="Alam M."/>
        </authorList>
    </citation>
    <scope>NUCLEOTIDE SEQUENCE [LARGE SCALE GENOMIC DNA]</scope>
    <source>
        <strain evidence="3">cv. CVL-1</strain>
        <tissue evidence="2">Whole seedling</tissue>
    </source>
</reference>
<comment type="caution">
    <text evidence="2">The sequence shown here is derived from an EMBL/GenBank/DDBJ whole genome shotgun (WGS) entry which is preliminary data.</text>
</comment>
<feature type="region of interest" description="Disordered" evidence="1">
    <location>
        <begin position="81"/>
        <end position="105"/>
    </location>
</feature>
<evidence type="ECO:0000313" key="2">
    <source>
        <dbReference type="EMBL" id="OMO72794.1"/>
    </source>
</evidence>
<dbReference type="Gramene" id="OMO72794">
    <property type="protein sequence ID" value="OMO72794"/>
    <property type="gene ID" value="CCACVL1_17587"/>
</dbReference>
<dbReference type="Proteomes" id="UP000188268">
    <property type="component" value="Unassembled WGS sequence"/>
</dbReference>
<dbReference type="EMBL" id="AWWV01011348">
    <property type="protein sequence ID" value="OMO72794.1"/>
    <property type="molecule type" value="Genomic_DNA"/>
</dbReference>
<keyword evidence="3" id="KW-1185">Reference proteome</keyword>